<proteinExistence type="predicted"/>
<dbReference type="AlphaFoldDB" id="A0A518JWV0"/>
<dbReference type="Gene3D" id="3.30.700.10">
    <property type="entry name" value="Glycoprotein, Type 4 Pilin"/>
    <property type="match status" value="1"/>
</dbReference>
<accession>A0A518JWV0</accession>
<dbReference type="InterPro" id="IPR012902">
    <property type="entry name" value="N_methyl_site"/>
</dbReference>
<sequence>MINRLKSNGGLRSQGFTLVELLVVIAIIGILVGLLLPAVQAAREAARRMQCSNNLKQIGLAMHNYHDTHLRFPPGSIGTAFTSSSTDLDNKFGPLVHILPYIEQGPLYDQVDFNVSFCAPVNHKIAATRIDAYLCPSYAGEESGKDQFYQYGGSNPSFDAVISNYLAVGGYHPTGHQNFKSTTTLGDSSRYGMFFANSKTRMADVIDGTTNTMMYAEFRPTIMKDIGWSTWKVNSRWSPWVGGIYLEGSGSTRGTRYGPNQLTPYTGNQANDWTLLPFSSQHPGGVQIVMADGSVRFAAETVDILTWRAISTKGGNETVAPW</sequence>
<dbReference type="Pfam" id="PF07963">
    <property type="entry name" value="N_methyl"/>
    <property type="match status" value="1"/>
</dbReference>
<dbReference type="RefSeq" id="WP_145098488.1">
    <property type="nucleotide sequence ID" value="NZ_CP036348.1"/>
</dbReference>
<reference evidence="3 4" key="1">
    <citation type="submission" date="2019-02" db="EMBL/GenBank/DDBJ databases">
        <title>Deep-cultivation of Planctomycetes and their phenomic and genomic characterization uncovers novel biology.</title>
        <authorList>
            <person name="Wiegand S."/>
            <person name="Jogler M."/>
            <person name="Boedeker C."/>
            <person name="Pinto D."/>
            <person name="Vollmers J."/>
            <person name="Rivas-Marin E."/>
            <person name="Kohn T."/>
            <person name="Peeters S.H."/>
            <person name="Heuer A."/>
            <person name="Rast P."/>
            <person name="Oberbeckmann S."/>
            <person name="Bunk B."/>
            <person name="Jeske O."/>
            <person name="Meyerdierks A."/>
            <person name="Storesund J.E."/>
            <person name="Kallscheuer N."/>
            <person name="Luecker S."/>
            <person name="Lage O.M."/>
            <person name="Pohl T."/>
            <person name="Merkel B.J."/>
            <person name="Hornburger P."/>
            <person name="Mueller R.-W."/>
            <person name="Bruemmer F."/>
            <person name="Labrenz M."/>
            <person name="Spormann A.M."/>
            <person name="Op den Camp H."/>
            <person name="Overmann J."/>
            <person name="Amann R."/>
            <person name="Jetten M.S.M."/>
            <person name="Mascher T."/>
            <person name="Medema M.H."/>
            <person name="Devos D.P."/>
            <person name="Kaster A.-K."/>
            <person name="Ovreas L."/>
            <person name="Rohde M."/>
            <person name="Galperin M.Y."/>
            <person name="Jogler C."/>
        </authorList>
    </citation>
    <scope>NUCLEOTIDE SEQUENCE [LARGE SCALE GENOMIC DNA]</scope>
    <source>
        <strain evidence="3 4">Poly24</strain>
    </source>
</reference>
<evidence type="ECO:0000259" key="2">
    <source>
        <dbReference type="Pfam" id="PF07596"/>
    </source>
</evidence>
<gene>
    <name evidence="3" type="primary">pulG_7</name>
    <name evidence="3" type="ORF">Poly24_37210</name>
</gene>
<dbReference type="PANTHER" id="PTHR30093:SF2">
    <property type="entry name" value="TYPE II SECRETION SYSTEM PROTEIN H"/>
    <property type="match status" value="1"/>
</dbReference>
<dbReference type="SUPFAM" id="SSF54523">
    <property type="entry name" value="Pili subunits"/>
    <property type="match status" value="1"/>
</dbReference>
<dbReference type="OrthoDB" id="255848at2"/>
<evidence type="ECO:0000313" key="4">
    <source>
        <dbReference type="Proteomes" id="UP000315082"/>
    </source>
</evidence>
<evidence type="ECO:0000313" key="3">
    <source>
        <dbReference type="EMBL" id="QDV70002.1"/>
    </source>
</evidence>
<protein>
    <submittedName>
        <fullName evidence="3">Type II secretion system protein G</fullName>
    </submittedName>
</protein>
<feature type="transmembrane region" description="Helical" evidence="1">
    <location>
        <begin position="15"/>
        <end position="39"/>
    </location>
</feature>
<dbReference type="EMBL" id="CP036348">
    <property type="protein sequence ID" value="QDV70002.1"/>
    <property type="molecule type" value="Genomic_DNA"/>
</dbReference>
<keyword evidence="1" id="KW-0812">Transmembrane</keyword>
<keyword evidence="4" id="KW-1185">Reference proteome</keyword>
<keyword evidence="1" id="KW-0472">Membrane</keyword>
<name>A0A518JWV0_9BACT</name>
<dbReference type="PANTHER" id="PTHR30093">
    <property type="entry name" value="GENERAL SECRETION PATHWAY PROTEIN G"/>
    <property type="match status" value="1"/>
</dbReference>
<dbReference type="InterPro" id="IPR011453">
    <property type="entry name" value="DUF1559"/>
</dbReference>
<dbReference type="InterPro" id="IPR045584">
    <property type="entry name" value="Pilin-like"/>
</dbReference>
<dbReference type="InterPro" id="IPR027558">
    <property type="entry name" value="Pre_pil_HX9DG_C"/>
</dbReference>
<feature type="domain" description="DUF1559" evidence="2">
    <location>
        <begin position="40"/>
        <end position="303"/>
    </location>
</feature>
<dbReference type="KEGG" id="rcf:Poly24_37210"/>
<keyword evidence="1" id="KW-1133">Transmembrane helix</keyword>
<dbReference type="NCBIfam" id="TIGR04294">
    <property type="entry name" value="pre_pil_HX9DG"/>
    <property type="match status" value="1"/>
</dbReference>
<dbReference type="PROSITE" id="PS00409">
    <property type="entry name" value="PROKAR_NTER_METHYL"/>
    <property type="match status" value="1"/>
</dbReference>
<dbReference type="Proteomes" id="UP000315082">
    <property type="component" value="Chromosome"/>
</dbReference>
<organism evidence="3 4">
    <name type="scientific">Rosistilla carotiformis</name>
    <dbReference type="NCBI Taxonomy" id="2528017"/>
    <lineage>
        <taxon>Bacteria</taxon>
        <taxon>Pseudomonadati</taxon>
        <taxon>Planctomycetota</taxon>
        <taxon>Planctomycetia</taxon>
        <taxon>Pirellulales</taxon>
        <taxon>Pirellulaceae</taxon>
        <taxon>Rosistilla</taxon>
    </lineage>
</organism>
<evidence type="ECO:0000256" key="1">
    <source>
        <dbReference type="SAM" id="Phobius"/>
    </source>
</evidence>
<dbReference type="Pfam" id="PF07596">
    <property type="entry name" value="SBP_bac_10"/>
    <property type="match status" value="1"/>
</dbReference>
<dbReference type="NCBIfam" id="TIGR02532">
    <property type="entry name" value="IV_pilin_GFxxxE"/>
    <property type="match status" value="1"/>
</dbReference>